<dbReference type="GO" id="GO:0030424">
    <property type="term" value="C:axon"/>
    <property type="evidence" value="ECO:0007669"/>
    <property type="project" value="TreeGrafter"/>
</dbReference>
<evidence type="ECO:0000259" key="6">
    <source>
        <dbReference type="PROSITE" id="PS50835"/>
    </source>
</evidence>
<dbReference type="InterPro" id="IPR013098">
    <property type="entry name" value="Ig_I-set"/>
</dbReference>
<evidence type="ECO:0000256" key="2">
    <source>
        <dbReference type="ARBA" id="ARBA00023157"/>
    </source>
</evidence>
<dbReference type="FunFam" id="2.60.40.10:FF:000189">
    <property type="entry name" value="Neogenin isoform 3"/>
    <property type="match status" value="2"/>
</dbReference>
<protein>
    <submittedName>
        <fullName evidence="8">Uncharacterized protein</fullName>
    </submittedName>
</protein>
<proteinExistence type="predicted"/>
<dbReference type="InterPro" id="IPR007110">
    <property type="entry name" value="Ig-like_dom"/>
</dbReference>
<reference evidence="8" key="1">
    <citation type="submission" date="2020-11" db="EMBL/GenBank/DDBJ databases">
        <authorList>
            <person name="Tran Van P."/>
        </authorList>
    </citation>
    <scope>NUCLEOTIDE SEQUENCE</scope>
</reference>
<evidence type="ECO:0000256" key="3">
    <source>
        <dbReference type="ARBA" id="ARBA00023319"/>
    </source>
</evidence>
<dbReference type="GO" id="GO:0008046">
    <property type="term" value="F:axon guidance receptor activity"/>
    <property type="evidence" value="ECO:0007669"/>
    <property type="project" value="TreeGrafter"/>
</dbReference>
<evidence type="ECO:0000256" key="5">
    <source>
        <dbReference type="SAM" id="Phobius"/>
    </source>
</evidence>
<dbReference type="InterPro" id="IPR036179">
    <property type="entry name" value="Ig-like_dom_sf"/>
</dbReference>
<evidence type="ECO:0000256" key="1">
    <source>
        <dbReference type="ARBA" id="ARBA00022737"/>
    </source>
</evidence>
<feature type="domain" description="Fibronectin type-III" evidence="7">
    <location>
        <begin position="254"/>
        <end position="347"/>
    </location>
</feature>
<dbReference type="CDD" id="cd00063">
    <property type="entry name" value="FN3"/>
    <property type="match status" value="1"/>
</dbReference>
<feature type="domain" description="Ig-like" evidence="6">
    <location>
        <begin position="62"/>
        <end position="152"/>
    </location>
</feature>
<sequence>MNLEQVNPHSRVGRAENHIGKATPSSPDHDFNLDLPVLGSQAQHKTSAFANYATEAGTGRIPRITEHPTDVTVARHEPLTLKCRADGVPAPSVTWYRDGVPLMASGRVVELPDGSLFFLRIAHNRRDTDAGVYWCVARNAAGVTRSRNATLSVAVIRDKFRQEPQDMWGPLGGSVVLKCCPPRGHPEPSVFWRKNGHTIDLKSSLRIRLVDHGHLFLQDVHHSDAGRYQCVAKNMAGIRESEKVQLQVFVPADPPMHLEAMWVNATTVYITWKTPHMQPLNGQLIGYQVTLSSQNALTNMTLGVTEEPGLILTNLSAGMTYIVRVAAVTKSGVGSYSHPLTFQLEPISQPDSRDLVTEIWFIALLSALVTLMVMLFVAMLLVRRRHVVAKKSTLTSQYKHKYEVSGGPSATTVNQSSPILSEDKLQNECQVSSALSPTYAEVYHRTLFSSFQGSYKEEMTTPYATTTLLLNKSVKRPCGLASNIGSFHSGPTPFGFEQSPGFYECHSWSQQRSRPLHQIMPKQSEDKSMCSLYRHYCVIPRRLPLVYQQSCS</sequence>
<dbReference type="Pfam" id="PF00041">
    <property type="entry name" value="fn3"/>
    <property type="match status" value="1"/>
</dbReference>
<dbReference type="GO" id="GO:0050808">
    <property type="term" value="P:synapse organization"/>
    <property type="evidence" value="ECO:0007669"/>
    <property type="project" value="TreeGrafter"/>
</dbReference>
<dbReference type="InterPro" id="IPR013783">
    <property type="entry name" value="Ig-like_fold"/>
</dbReference>
<dbReference type="PANTHER" id="PTHR45080">
    <property type="entry name" value="CONTACTIN 5"/>
    <property type="match status" value="1"/>
</dbReference>
<dbReference type="InterPro" id="IPR003598">
    <property type="entry name" value="Ig_sub2"/>
</dbReference>
<dbReference type="PROSITE" id="PS50835">
    <property type="entry name" value="IG_LIKE"/>
    <property type="match status" value="2"/>
</dbReference>
<keyword evidence="5" id="KW-0472">Membrane</keyword>
<evidence type="ECO:0000256" key="4">
    <source>
        <dbReference type="SAM" id="MobiDB-lite"/>
    </source>
</evidence>
<accession>A0A7R9FXM4</accession>
<organism evidence="8">
    <name type="scientific">Timema shepardi</name>
    <name type="common">Walking stick</name>
    <dbReference type="NCBI Taxonomy" id="629360"/>
    <lineage>
        <taxon>Eukaryota</taxon>
        <taxon>Metazoa</taxon>
        <taxon>Ecdysozoa</taxon>
        <taxon>Arthropoda</taxon>
        <taxon>Hexapoda</taxon>
        <taxon>Insecta</taxon>
        <taxon>Pterygota</taxon>
        <taxon>Neoptera</taxon>
        <taxon>Polyneoptera</taxon>
        <taxon>Phasmatodea</taxon>
        <taxon>Timematodea</taxon>
        <taxon>Timematoidea</taxon>
        <taxon>Timematidae</taxon>
        <taxon>Timema</taxon>
    </lineage>
</organism>
<dbReference type="SMART" id="SM00060">
    <property type="entry name" value="FN3"/>
    <property type="match status" value="1"/>
</dbReference>
<keyword evidence="2" id="KW-1015">Disulfide bond</keyword>
<feature type="region of interest" description="Disordered" evidence="4">
    <location>
        <begin position="1"/>
        <end position="32"/>
    </location>
</feature>
<dbReference type="Pfam" id="PF13927">
    <property type="entry name" value="Ig_3"/>
    <property type="match status" value="1"/>
</dbReference>
<dbReference type="SUPFAM" id="SSF49265">
    <property type="entry name" value="Fibronectin type III"/>
    <property type="match status" value="1"/>
</dbReference>
<dbReference type="GO" id="GO:0007156">
    <property type="term" value="P:homophilic cell adhesion via plasma membrane adhesion molecules"/>
    <property type="evidence" value="ECO:0007669"/>
    <property type="project" value="TreeGrafter"/>
</dbReference>
<dbReference type="InterPro" id="IPR036116">
    <property type="entry name" value="FN3_sf"/>
</dbReference>
<dbReference type="PROSITE" id="PS50853">
    <property type="entry name" value="FN3"/>
    <property type="match status" value="1"/>
</dbReference>
<dbReference type="InterPro" id="IPR050958">
    <property type="entry name" value="Cell_Adh-Cytoskel_Orgn"/>
</dbReference>
<dbReference type="GO" id="GO:0043025">
    <property type="term" value="C:neuronal cell body"/>
    <property type="evidence" value="ECO:0007669"/>
    <property type="project" value="TreeGrafter"/>
</dbReference>
<dbReference type="Gene3D" id="2.60.40.10">
    <property type="entry name" value="Immunoglobulins"/>
    <property type="match status" value="3"/>
</dbReference>
<dbReference type="SMART" id="SM00409">
    <property type="entry name" value="IG"/>
    <property type="match status" value="2"/>
</dbReference>
<keyword evidence="5" id="KW-0812">Transmembrane</keyword>
<dbReference type="PANTHER" id="PTHR45080:SF34">
    <property type="entry name" value="MYOSIN LIGHT CHAIN KINASE, SMOOTH MUSCLE-LIKE"/>
    <property type="match status" value="1"/>
</dbReference>
<name>A0A7R9FXM4_TIMSH</name>
<dbReference type="EMBL" id="OC001071">
    <property type="protein sequence ID" value="CAD7259043.1"/>
    <property type="molecule type" value="Genomic_DNA"/>
</dbReference>
<dbReference type="AlphaFoldDB" id="A0A7R9FXM4"/>
<dbReference type="InterPro" id="IPR003961">
    <property type="entry name" value="FN3_dom"/>
</dbReference>
<evidence type="ECO:0000313" key="8">
    <source>
        <dbReference type="EMBL" id="CAD7259043.1"/>
    </source>
</evidence>
<keyword evidence="5" id="KW-1133">Transmembrane helix</keyword>
<dbReference type="Pfam" id="PF07679">
    <property type="entry name" value="I-set"/>
    <property type="match status" value="1"/>
</dbReference>
<feature type="transmembrane region" description="Helical" evidence="5">
    <location>
        <begin position="359"/>
        <end position="382"/>
    </location>
</feature>
<keyword evidence="3" id="KW-0393">Immunoglobulin domain</keyword>
<dbReference type="SMART" id="SM00408">
    <property type="entry name" value="IGc2"/>
    <property type="match status" value="2"/>
</dbReference>
<dbReference type="InterPro" id="IPR003599">
    <property type="entry name" value="Ig_sub"/>
</dbReference>
<feature type="domain" description="Ig-like" evidence="6">
    <location>
        <begin position="172"/>
        <end position="245"/>
    </location>
</feature>
<gene>
    <name evidence="8" type="ORF">TSIB3V08_LOCUS3259</name>
</gene>
<keyword evidence="1" id="KW-0677">Repeat</keyword>
<dbReference type="SUPFAM" id="SSF48726">
    <property type="entry name" value="Immunoglobulin"/>
    <property type="match status" value="2"/>
</dbReference>
<dbReference type="GO" id="GO:0005886">
    <property type="term" value="C:plasma membrane"/>
    <property type="evidence" value="ECO:0007669"/>
    <property type="project" value="TreeGrafter"/>
</dbReference>
<evidence type="ECO:0000259" key="7">
    <source>
        <dbReference type="PROSITE" id="PS50853"/>
    </source>
</evidence>